<feature type="domain" description="Protein kinase" evidence="10">
    <location>
        <begin position="12"/>
        <end position="270"/>
    </location>
</feature>
<evidence type="ECO:0000256" key="7">
    <source>
        <dbReference type="SAM" id="Coils"/>
    </source>
</evidence>
<keyword evidence="9" id="KW-0812">Transmembrane</keyword>
<evidence type="ECO:0000313" key="11">
    <source>
        <dbReference type="EMBL" id="RFU17332.1"/>
    </source>
</evidence>
<dbReference type="AlphaFoldDB" id="A0A372IQY2"/>
<dbReference type="InterPro" id="IPR011009">
    <property type="entry name" value="Kinase-like_dom_sf"/>
</dbReference>
<dbReference type="PROSITE" id="PS50011">
    <property type="entry name" value="PROTEIN_KINASE_DOM"/>
    <property type="match status" value="1"/>
</dbReference>
<keyword evidence="2 11" id="KW-0723">Serine/threonine-protein kinase</keyword>
<evidence type="ECO:0000256" key="5">
    <source>
        <dbReference type="ARBA" id="ARBA00022777"/>
    </source>
</evidence>
<dbReference type="OrthoDB" id="111294at2"/>
<organism evidence="11 12">
    <name type="scientific">Paracidobacterium acidisoli</name>
    <dbReference type="NCBI Taxonomy" id="2303751"/>
    <lineage>
        <taxon>Bacteria</taxon>
        <taxon>Pseudomonadati</taxon>
        <taxon>Acidobacteriota</taxon>
        <taxon>Terriglobia</taxon>
        <taxon>Terriglobales</taxon>
        <taxon>Acidobacteriaceae</taxon>
        <taxon>Paracidobacterium</taxon>
    </lineage>
</organism>
<keyword evidence="6" id="KW-0067">ATP-binding</keyword>
<feature type="coiled-coil region" evidence="7">
    <location>
        <begin position="507"/>
        <end position="534"/>
    </location>
</feature>
<keyword evidence="9" id="KW-0472">Membrane</keyword>
<feature type="compositionally biased region" description="Polar residues" evidence="8">
    <location>
        <begin position="391"/>
        <end position="429"/>
    </location>
</feature>
<feature type="region of interest" description="Disordered" evidence="8">
    <location>
        <begin position="346"/>
        <end position="454"/>
    </location>
</feature>
<dbReference type="EMBL" id="QVQT01000002">
    <property type="protein sequence ID" value="RFU17332.1"/>
    <property type="molecule type" value="Genomic_DNA"/>
</dbReference>
<feature type="compositionally biased region" description="Low complexity" evidence="8">
    <location>
        <begin position="358"/>
        <end position="390"/>
    </location>
</feature>
<evidence type="ECO:0000256" key="3">
    <source>
        <dbReference type="ARBA" id="ARBA00022679"/>
    </source>
</evidence>
<evidence type="ECO:0000256" key="6">
    <source>
        <dbReference type="ARBA" id="ARBA00022840"/>
    </source>
</evidence>
<reference evidence="11 12" key="1">
    <citation type="submission" date="2018-08" db="EMBL/GenBank/DDBJ databases">
        <title>Acidipila sp. 4G-K13, an acidobacterium isolated from forest soil.</title>
        <authorList>
            <person name="Gao Z.-H."/>
            <person name="Qiu L.-H."/>
        </authorList>
    </citation>
    <scope>NUCLEOTIDE SEQUENCE [LARGE SCALE GENOMIC DNA]</scope>
    <source>
        <strain evidence="11 12">4G-K13</strain>
    </source>
</reference>
<dbReference type="Pfam" id="PF00069">
    <property type="entry name" value="Pkinase"/>
    <property type="match status" value="1"/>
</dbReference>
<evidence type="ECO:0000256" key="1">
    <source>
        <dbReference type="ARBA" id="ARBA00012513"/>
    </source>
</evidence>
<keyword evidence="12" id="KW-1185">Reference proteome</keyword>
<gene>
    <name evidence="11" type="ORF">D0Y96_03990</name>
</gene>
<evidence type="ECO:0000256" key="4">
    <source>
        <dbReference type="ARBA" id="ARBA00022741"/>
    </source>
</evidence>
<dbReference type="SMART" id="SM00220">
    <property type="entry name" value="S_TKc"/>
    <property type="match status" value="1"/>
</dbReference>
<dbReference type="Proteomes" id="UP000264702">
    <property type="component" value="Unassembled WGS sequence"/>
</dbReference>
<evidence type="ECO:0000256" key="2">
    <source>
        <dbReference type="ARBA" id="ARBA00022527"/>
    </source>
</evidence>
<dbReference type="InterPro" id="IPR000719">
    <property type="entry name" value="Prot_kinase_dom"/>
</dbReference>
<evidence type="ECO:0000259" key="10">
    <source>
        <dbReference type="PROSITE" id="PS50011"/>
    </source>
</evidence>
<feature type="compositionally biased region" description="Low complexity" evidence="8">
    <location>
        <begin position="275"/>
        <end position="297"/>
    </location>
</feature>
<keyword evidence="3" id="KW-0808">Transferase</keyword>
<keyword evidence="5 11" id="KW-0418">Kinase</keyword>
<proteinExistence type="predicted"/>
<dbReference type="SUPFAM" id="SSF56112">
    <property type="entry name" value="Protein kinase-like (PK-like)"/>
    <property type="match status" value="1"/>
</dbReference>
<dbReference type="RefSeq" id="WP_117298080.1">
    <property type="nucleotide sequence ID" value="NZ_QVQT02000002.1"/>
</dbReference>
<feature type="transmembrane region" description="Helical" evidence="9">
    <location>
        <begin position="318"/>
        <end position="338"/>
    </location>
</feature>
<dbReference type="GO" id="GO:0005524">
    <property type="term" value="F:ATP binding"/>
    <property type="evidence" value="ECO:0007669"/>
    <property type="project" value="UniProtKB-KW"/>
</dbReference>
<dbReference type="PANTHER" id="PTHR43289">
    <property type="entry name" value="MITOGEN-ACTIVATED PROTEIN KINASE KINASE KINASE 20-RELATED"/>
    <property type="match status" value="1"/>
</dbReference>
<keyword evidence="4" id="KW-0547">Nucleotide-binding</keyword>
<dbReference type="Gene3D" id="1.10.510.10">
    <property type="entry name" value="Transferase(Phosphotransferase) domain 1"/>
    <property type="match status" value="1"/>
</dbReference>
<keyword evidence="7" id="KW-0175">Coiled coil</keyword>
<comment type="caution">
    <text evidence="11">The sequence shown here is derived from an EMBL/GenBank/DDBJ whole genome shotgun (WGS) entry which is preliminary data.</text>
</comment>
<accession>A0A372IQY2</accession>
<evidence type="ECO:0000313" key="12">
    <source>
        <dbReference type="Proteomes" id="UP000264702"/>
    </source>
</evidence>
<dbReference type="Gene3D" id="3.30.200.20">
    <property type="entry name" value="Phosphorylase Kinase, domain 1"/>
    <property type="match status" value="1"/>
</dbReference>
<protein>
    <recommendedName>
        <fullName evidence="1">non-specific serine/threonine protein kinase</fullName>
        <ecNumber evidence="1">2.7.11.1</ecNumber>
    </recommendedName>
</protein>
<dbReference type="CDD" id="cd14014">
    <property type="entry name" value="STKc_PknB_like"/>
    <property type="match status" value="1"/>
</dbReference>
<keyword evidence="9" id="KW-1133">Transmembrane helix</keyword>
<feature type="region of interest" description="Disordered" evidence="8">
    <location>
        <begin position="271"/>
        <end position="308"/>
    </location>
</feature>
<feature type="compositionally biased region" description="Polar residues" evidence="8">
    <location>
        <begin position="348"/>
        <end position="357"/>
    </location>
</feature>
<name>A0A372IQY2_9BACT</name>
<dbReference type="InterPro" id="IPR008271">
    <property type="entry name" value="Ser/Thr_kinase_AS"/>
</dbReference>
<evidence type="ECO:0000256" key="8">
    <source>
        <dbReference type="SAM" id="MobiDB-lite"/>
    </source>
</evidence>
<dbReference type="PANTHER" id="PTHR43289:SF6">
    <property type="entry name" value="SERINE_THREONINE-PROTEIN KINASE NEKL-3"/>
    <property type="match status" value="1"/>
</dbReference>
<dbReference type="GO" id="GO:0004674">
    <property type="term" value="F:protein serine/threonine kinase activity"/>
    <property type="evidence" value="ECO:0007669"/>
    <property type="project" value="UniProtKB-KW"/>
</dbReference>
<sequence length="537" mass="56769">MALEAGQRVGDYEVLGLLGAGGMGRVYKVRNIISDRVEAMKVLLPDFAAEPELAARFMAEIRTLGGLDHPNIAQLRTAFQFENQLVMIMEFVEGTTLEKLGSQSRLPVSDVIEYALQALSALSYAHGRGVTHRDIKPANIMITSHGLVKLMDFGIAKSSNDLHLTRPGTTMGSVYYISPEQVRGGIADPRSDIYSFGVTLYELLAGRRPFQADTAYSVLNAQLNETPPPLFQVNPDLPQELSGIVLHAMAKSPADRFQTAEDFRAALKSLREPQPARAAATAPAPSPSPSWSAISTTGMPSPESPTAVPPVIRSHRGLWIGLGAATAILAIVLAATIGPRLSGFAKNSKPTAPQADNSSVTPSAAPDTAPSAGTSGNAAAPATAISPLANTPLTPSPTTAPRETTAAHSTALSSGSGSNLPAKSSSPQQPDRVANPAPSSVTPPPGPSPSEVSAARTRLVQLRARAETARNGIQQIRSQQQAQGFDMRGDVLASMNRMNTWINEANLAMQQNDIDSANQNMDHAEKELTTLEAFLGQ</sequence>
<evidence type="ECO:0000256" key="9">
    <source>
        <dbReference type="SAM" id="Phobius"/>
    </source>
</evidence>
<dbReference type="PROSITE" id="PS00108">
    <property type="entry name" value="PROTEIN_KINASE_ST"/>
    <property type="match status" value="1"/>
</dbReference>
<dbReference type="EC" id="2.7.11.1" evidence="1"/>
<dbReference type="FunFam" id="1.10.510.10:FF:000021">
    <property type="entry name" value="Serine/threonine protein kinase"/>
    <property type="match status" value="1"/>
</dbReference>